<evidence type="ECO:0000313" key="1">
    <source>
        <dbReference type="EMBL" id="KZV89460.1"/>
    </source>
</evidence>
<dbReference type="InParanoid" id="A0A165FSG8"/>
<accession>A0A165FSG8</accession>
<feature type="non-terminal residue" evidence="1">
    <location>
        <position position="1"/>
    </location>
</feature>
<dbReference type="OrthoDB" id="7691805at2759"/>
<protein>
    <recommendedName>
        <fullName evidence="3">GAG-pre-integrase domain-containing protein</fullName>
    </recommendedName>
</protein>
<sequence>GHLSISSLKTLQAKKLVSGFEVTPCSTPSPTCETCIQAKLARRPFPAEASHRSDTLGERVMSDIWGPAPVQAKGGYRYYISFTDD</sequence>
<feature type="non-terminal residue" evidence="1">
    <location>
        <position position="85"/>
    </location>
</feature>
<dbReference type="Proteomes" id="UP000077266">
    <property type="component" value="Unassembled WGS sequence"/>
</dbReference>
<reference evidence="1 2" key="1">
    <citation type="journal article" date="2016" name="Mol. Biol. Evol.">
        <title>Comparative Genomics of Early-Diverging Mushroom-Forming Fungi Provides Insights into the Origins of Lignocellulose Decay Capabilities.</title>
        <authorList>
            <person name="Nagy L.G."/>
            <person name="Riley R."/>
            <person name="Tritt A."/>
            <person name="Adam C."/>
            <person name="Daum C."/>
            <person name="Floudas D."/>
            <person name="Sun H."/>
            <person name="Yadav J.S."/>
            <person name="Pangilinan J."/>
            <person name="Larsson K.H."/>
            <person name="Matsuura K."/>
            <person name="Barry K."/>
            <person name="Labutti K."/>
            <person name="Kuo R."/>
            <person name="Ohm R.A."/>
            <person name="Bhattacharya S.S."/>
            <person name="Shirouzu T."/>
            <person name="Yoshinaga Y."/>
            <person name="Martin F.M."/>
            <person name="Grigoriev I.V."/>
            <person name="Hibbett D.S."/>
        </authorList>
    </citation>
    <scope>NUCLEOTIDE SEQUENCE [LARGE SCALE GENOMIC DNA]</scope>
    <source>
        <strain evidence="1 2">HHB12029</strain>
    </source>
</reference>
<dbReference type="EMBL" id="KV426072">
    <property type="protein sequence ID" value="KZV89460.1"/>
    <property type="molecule type" value="Genomic_DNA"/>
</dbReference>
<name>A0A165FSG8_EXIGL</name>
<keyword evidence="2" id="KW-1185">Reference proteome</keyword>
<evidence type="ECO:0008006" key="3">
    <source>
        <dbReference type="Google" id="ProtNLM"/>
    </source>
</evidence>
<gene>
    <name evidence="1" type="ORF">EXIGLDRAFT_582859</name>
</gene>
<organism evidence="1 2">
    <name type="scientific">Exidia glandulosa HHB12029</name>
    <dbReference type="NCBI Taxonomy" id="1314781"/>
    <lineage>
        <taxon>Eukaryota</taxon>
        <taxon>Fungi</taxon>
        <taxon>Dikarya</taxon>
        <taxon>Basidiomycota</taxon>
        <taxon>Agaricomycotina</taxon>
        <taxon>Agaricomycetes</taxon>
        <taxon>Auriculariales</taxon>
        <taxon>Exidiaceae</taxon>
        <taxon>Exidia</taxon>
    </lineage>
</organism>
<proteinExistence type="predicted"/>
<dbReference type="AlphaFoldDB" id="A0A165FSG8"/>
<dbReference type="STRING" id="1314781.A0A165FSG8"/>
<evidence type="ECO:0000313" key="2">
    <source>
        <dbReference type="Proteomes" id="UP000077266"/>
    </source>
</evidence>